<comment type="caution">
    <text evidence="1">The sequence shown here is derived from an EMBL/GenBank/DDBJ whole genome shotgun (WGS) entry which is preliminary data.</text>
</comment>
<keyword evidence="2" id="KW-1185">Reference proteome</keyword>
<proteinExistence type="predicted"/>
<evidence type="ECO:0000313" key="2">
    <source>
        <dbReference type="Proteomes" id="UP001171916"/>
    </source>
</evidence>
<organism evidence="1 2">
    <name type="scientific">Algoriphagus sediminis</name>
    <dbReference type="NCBI Taxonomy" id="3057113"/>
    <lineage>
        <taxon>Bacteria</taxon>
        <taxon>Pseudomonadati</taxon>
        <taxon>Bacteroidota</taxon>
        <taxon>Cytophagia</taxon>
        <taxon>Cytophagales</taxon>
        <taxon>Cyclobacteriaceae</taxon>
        <taxon>Algoriphagus</taxon>
    </lineage>
</organism>
<gene>
    <name evidence="1" type="ORF">QVH07_13450</name>
</gene>
<dbReference type="EMBL" id="JAUEPH010000005">
    <property type="protein sequence ID" value="MDN3205163.1"/>
    <property type="molecule type" value="Genomic_DNA"/>
</dbReference>
<dbReference type="Proteomes" id="UP001171916">
    <property type="component" value="Unassembled WGS sequence"/>
</dbReference>
<protein>
    <submittedName>
        <fullName evidence="1">Uncharacterized protein</fullName>
    </submittedName>
</protein>
<dbReference type="RefSeq" id="WP_290001174.1">
    <property type="nucleotide sequence ID" value="NZ_JAUEPH010000005.1"/>
</dbReference>
<reference evidence="1" key="1">
    <citation type="submission" date="2023-06" db="EMBL/GenBank/DDBJ databases">
        <title>Robiginitalea aurantiacus sp. nov. and Algoriphagus sediminis sp. nov., isolated from coastal sediment.</title>
        <authorList>
            <person name="Zhou Z.Y."/>
            <person name="An J."/>
            <person name="Jia Y.W."/>
            <person name="Du Z.J."/>
        </authorList>
    </citation>
    <scope>NUCLEOTIDE SEQUENCE</scope>
    <source>
        <strain evidence="1">C2-7</strain>
    </source>
</reference>
<name>A0ABT7YF56_9BACT</name>
<evidence type="ECO:0000313" key="1">
    <source>
        <dbReference type="EMBL" id="MDN3205163.1"/>
    </source>
</evidence>
<accession>A0ABT7YF56</accession>
<sequence length="123" mass="13860">MISVLMMPTFLKVGIIIDFKVNQDFIAEVLCINKEKPMMNCDGKCYLSKKLKKAKEQEEKQLPAGIQDKVEVVYSQSGNYFEFLPQIAPLISNLIPAYGDDFSPSSFIADIFHPPKLNLISEA</sequence>